<name>A0A090WY82_9FLAO</name>
<dbReference type="Gene3D" id="2.60.40.1080">
    <property type="match status" value="1"/>
</dbReference>
<dbReference type="AlphaFoldDB" id="A0A090WY82"/>
<dbReference type="Pfam" id="PF02368">
    <property type="entry name" value="Big_2"/>
    <property type="match status" value="1"/>
</dbReference>
<keyword evidence="1" id="KW-0732">Signal</keyword>
<dbReference type="InterPro" id="IPR003343">
    <property type="entry name" value="Big_2"/>
</dbReference>
<evidence type="ECO:0000259" key="2">
    <source>
        <dbReference type="SMART" id="SM00635"/>
    </source>
</evidence>
<reference evidence="3 4" key="1">
    <citation type="journal article" date="2014" name="Genome Announc.">
        <title>Draft Genome Sequences of Marine Flavobacterium Algibacter lectus Strains SS8 and NR4.</title>
        <authorList>
            <person name="Takatani N."/>
            <person name="Nakanishi M."/>
            <person name="Meirelles P."/>
            <person name="Mino S."/>
            <person name="Suda W."/>
            <person name="Oshima K."/>
            <person name="Hattori M."/>
            <person name="Ohkuma M."/>
            <person name="Hosokawa M."/>
            <person name="Miyashita K."/>
            <person name="Thompson F.L."/>
            <person name="Niwa A."/>
            <person name="Sawabe T."/>
            <person name="Sawabe T."/>
        </authorList>
    </citation>
    <scope>NUCLEOTIDE SEQUENCE [LARGE SCALE GENOMIC DNA]</scope>
    <source>
        <strain evidence="4">JCM19274</strain>
    </source>
</reference>
<dbReference type="RefSeq" id="WP_042500568.1">
    <property type="nucleotide sequence ID" value="NZ_BBNU01000021.1"/>
</dbReference>
<dbReference type="Pfam" id="PF18962">
    <property type="entry name" value="Por_Secre_tail"/>
    <property type="match status" value="1"/>
</dbReference>
<sequence>MQVALRDYSKIEVGEYTETFTNLVNDGTAMTKDFTGDNDIVWHILDATYATDQGSGASVSIETGVVTSEPISAGIKNLSVNLYNKDNTDNKTVKVGLYVNGTLVGTSENNSNNEVYTYSISDVDLNGKVAIEIRNLSDTTSPVVIDNISWETMPEIIIPVESITLSETELSIEQYLTRQLTATYTPENITDLQVKWSSSNPSIASINQDGEITALSPGETLITLIANPGNKMASCSVTVTEVVDETYTETFNNIQKTGWVNETYTGDNGFLWSANGKAVTGYINSTTGLYNKNTNIATSEAIPGGIASFSISCKNKWTGGRASTIELLINGDLVGSSTTTTDNVNYTFEVNEINIPGDIVLNIRIGNETIAIDNITWTSFKGISLSTNKTEGINASNIYPNPSTGKFSFKNLKDTDAIKVYSAQGKLILDQKVSNSDTSINLEGHPAGLYLVIMQYNNQTIQSKKLIIK</sequence>
<dbReference type="NCBIfam" id="TIGR04183">
    <property type="entry name" value="Por_Secre_tail"/>
    <property type="match status" value="1"/>
</dbReference>
<accession>A0A090WY82</accession>
<proteinExistence type="predicted"/>
<protein>
    <recommendedName>
        <fullName evidence="2">BIG2 domain-containing protein</fullName>
    </recommendedName>
</protein>
<feature type="domain" description="BIG2" evidence="2">
    <location>
        <begin position="159"/>
        <end position="236"/>
    </location>
</feature>
<comment type="caution">
    <text evidence="3">The sequence shown here is derived from an EMBL/GenBank/DDBJ whole genome shotgun (WGS) entry which is preliminary data.</text>
</comment>
<gene>
    <name evidence="3" type="ORF">JCM19274_2756</name>
</gene>
<dbReference type="InterPro" id="IPR008964">
    <property type="entry name" value="Invasin/intimin_cell_adhesion"/>
</dbReference>
<evidence type="ECO:0000256" key="1">
    <source>
        <dbReference type="ARBA" id="ARBA00022729"/>
    </source>
</evidence>
<organism evidence="3 4">
    <name type="scientific">Algibacter lectus</name>
    <dbReference type="NCBI Taxonomy" id="221126"/>
    <lineage>
        <taxon>Bacteria</taxon>
        <taxon>Pseudomonadati</taxon>
        <taxon>Bacteroidota</taxon>
        <taxon>Flavobacteriia</taxon>
        <taxon>Flavobacteriales</taxon>
        <taxon>Flavobacteriaceae</taxon>
        <taxon>Algibacter</taxon>
    </lineage>
</organism>
<dbReference type="EMBL" id="BBNU01000021">
    <property type="protein sequence ID" value="GAL82045.1"/>
    <property type="molecule type" value="Genomic_DNA"/>
</dbReference>
<dbReference type="SMART" id="SM00635">
    <property type="entry name" value="BID_2"/>
    <property type="match status" value="1"/>
</dbReference>
<evidence type="ECO:0000313" key="4">
    <source>
        <dbReference type="Proteomes" id="UP000029643"/>
    </source>
</evidence>
<evidence type="ECO:0000313" key="3">
    <source>
        <dbReference type="EMBL" id="GAL82045.1"/>
    </source>
</evidence>
<dbReference type="InterPro" id="IPR026444">
    <property type="entry name" value="Secre_tail"/>
</dbReference>
<dbReference type="SUPFAM" id="SSF49373">
    <property type="entry name" value="Invasin/intimin cell-adhesion fragments"/>
    <property type="match status" value="1"/>
</dbReference>
<dbReference type="Proteomes" id="UP000029643">
    <property type="component" value="Unassembled WGS sequence"/>
</dbReference>